<feature type="transmembrane region" description="Helical" evidence="1">
    <location>
        <begin position="228"/>
        <end position="247"/>
    </location>
</feature>
<dbReference type="Proteomes" id="UP000326903">
    <property type="component" value="Unassembled WGS sequence"/>
</dbReference>
<comment type="caution">
    <text evidence="4">The sequence shown here is derived from an EMBL/GenBank/DDBJ whole genome shotgun (WGS) entry which is preliminary data.</text>
</comment>
<evidence type="ECO:0000259" key="3">
    <source>
        <dbReference type="Pfam" id="PF01569"/>
    </source>
</evidence>
<dbReference type="InterPro" id="IPR000326">
    <property type="entry name" value="PAP2/HPO"/>
</dbReference>
<evidence type="ECO:0000313" key="4">
    <source>
        <dbReference type="EMBL" id="KAA9034532.1"/>
    </source>
</evidence>
<dbReference type="Pfam" id="PF01569">
    <property type="entry name" value="PAP2"/>
    <property type="match status" value="1"/>
</dbReference>
<keyword evidence="1" id="KW-0472">Membrane</keyword>
<feature type="chain" id="PRO_5023899497" evidence="2">
    <location>
        <begin position="20"/>
        <end position="331"/>
    </location>
</feature>
<dbReference type="EMBL" id="VYQF01000014">
    <property type="protein sequence ID" value="KAA9034532.1"/>
    <property type="molecule type" value="Genomic_DNA"/>
</dbReference>
<dbReference type="AlphaFoldDB" id="A0A5J5IC47"/>
<keyword evidence="5" id="KW-1185">Reference proteome</keyword>
<evidence type="ECO:0000313" key="5">
    <source>
        <dbReference type="Proteomes" id="UP000326903"/>
    </source>
</evidence>
<proteinExistence type="predicted"/>
<keyword evidence="1" id="KW-1133">Transmembrane helix</keyword>
<feature type="transmembrane region" description="Helical" evidence="1">
    <location>
        <begin position="152"/>
        <end position="169"/>
    </location>
</feature>
<dbReference type="RefSeq" id="WP_150417079.1">
    <property type="nucleotide sequence ID" value="NZ_VYQF01000014.1"/>
</dbReference>
<protein>
    <submittedName>
        <fullName evidence="4">Phosphatase PAP2 family protein</fullName>
    </submittedName>
</protein>
<feature type="domain" description="Phosphatidic acid phosphatase type 2/haloperoxidase" evidence="3">
    <location>
        <begin position="183"/>
        <end position="307"/>
    </location>
</feature>
<dbReference type="Gene3D" id="1.20.144.10">
    <property type="entry name" value="Phosphatidic acid phosphatase type 2/haloperoxidase"/>
    <property type="match status" value="1"/>
</dbReference>
<organism evidence="4 5">
    <name type="scientific">Ginsengibacter hankyongi</name>
    <dbReference type="NCBI Taxonomy" id="2607284"/>
    <lineage>
        <taxon>Bacteria</taxon>
        <taxon>Pseudomonadati</taxon>
        <taxon>Bacteroidota</taxon>
        <taxon>Chitinophagia</taxon>
        <taxon>Chitinophagales</taxon>
        <taxon>Chitinophagaceae</taxon>
        <taxon>Ginsengibacter</taxon>
    </lineage>
</organism>
<gene>
    <name evidence="4" type="ORF">FW778_22105</name>
</gene>
<dbReference type="InterPro" id="IPR036938">
    <property type="entry name" value="PAP2/HPO_sf"/>
</dbReference>
<name>A0A5J5IC47_9BACT</name>
<keyword evidence="2" id="KW-0732">Signal</keyword>
<evidence type="ECO:0000256" key="1">
    <source>
        <dbReference type="SAM" id="Phobius"/>
    </source>
</evidence>
<keyword evidence="1" id="KW-0812">Transmembrane</keyword>
<sequence length="331" mass="36021">MKKHLVICATFFLISSAFSQTNNTSQDTLSRDSLKNTLINDSSKNLSPDAASLTNLSSAAPTAKSKTNAESVFNKKTNGVLINKNNSPYKTHFVTDGLVITAAVATTLAGYTLIKNKNDLTPAELATKTKDKLPFFDRGIAGNYSTQANKDSYILFDASYVIPVAMIFINKNERTKAGQLITLYVETIGITGAMYTLTAGLVYRSRPFVYGDKAPLDKRLDKGGQRSFYGGHVATTAAATFLTAKIFSDFNPNSKLRPYIWAASGILTASMAYMRMQAGYHFFSDCVLSAAIGTATGILIPSLHKNKNFEKISMAPEMINGNAGMHLTYRF</sequence>
<evidence type="ECO:0000256" key="2">
    <source>
        <dbReference type="SAM" id="SignalP"/>
    </source>
</evidence>
<feature type="transmembrane region" description="Helical" evidence="1">
    <location>
        <begin position="181"/>
        <end position="203"/>
    </location>
</feature>
<reference evidence="4 5" key="1">
    <citation type="submission" date="2019-09" db="EMBL/GenBank/DDBJ databases">
        <title>Draft genome sequence of Ginsengibacter sp. BR5-29.</title>
        <authorList>
            <person name="Im W.-T."/>
        </authorList>
    </citation>
    <scope>NUCLEOTIDE SEQUENCE [LARGE SCALE GENOMIC DNA]</scope>
    <source>
        <strain evidence="4 5">BR5-29</strain>
    </source>
</reference>
<feature type="transmembrane region" description="Helical" evidence="1">
    <location>
        <begin position="282"/>
        <end position="303"/>
    </location>
</feature>
<accession>A0A5J5IC47</accession>
<feature type="signal peptide" evidence="2">
    <location>
        <begin position="1"/>
        <end position="19"/>
    </location>
</feature>
<dbReference type="CDD" id="cd01610">
    <property type="entry name" value="PAP2_like"/>
    <property type="match status" value="1"/>
</dbReference>
<dbReference type="SUPFAM" id="SSF48317">
    <property type="entry name" value="Acid phosphatase/Vanadium-dependent haloperoxidase"/>
    <property type="match status" value="1"/>
</dbReference>